<feature type="compositionally biased region" description="Basic and acidic residues" evidence="1">
    <location>
        <begin position="1"/>
        <end position="19"/>
    </location>
</feature>
<dbReference type="InterPro" id="IPR016024">
    <property type="entry name" value="ARM-type_fold"/>
</dbReference>
<evidence type="ECO:0000256" key="1">
    <source>
        <dbReference type="SAM" id="MobiDB-lite"/>
    </source>
</evidence>
<dbReference type="GO" id="GO:0032153">
    <property type="term" value="C:cell division site"/>
    <property type="evidence" value="ECO:0007669"/>
    <property type="project" value="TreeGrafter"/>
</dbReference>
<dbReference type="GO" id="GO:0031267">
    <property type="term" value="F:small GTPase binding"/>
    <property type="evidence" value="ECO:0007669"/>
    <property type="project" value="InterPro"/>
</dbReference>
<feature type="non-terminal residue" evidence="3">
    <location>
        <position position="1"/>
    </location>
</feature>
<dbReference type="Proteomes" id="UP000053958">
    <property type="component" value="Unassembled WGS sequence"/>
</dbReference>
<dbReference type="SMART" id="SM01140">
    <property type="entry name" value="Drf_GBD"/>
    <property type="match status" value="1"/>
</dbReference>
<dbReference type="OrthoDB" id="2155261at2759"/>
<feature type="region of interest" description="Disordered" evidence="1">
    <location>
        <begin position="1"/>
        <end position="80"/>
    </location>
</feature>
<feature type="domain" description="Formin GTPase-binding" evidence="2">
    <location>
        <begin position="16"/>
        <end position="211"/>
    </location>
</feature>
<dbReference type="STRING" id="1408163.A0A0F4YVQ9"/>
<dbReference type="GO" id="GO:0051016">
    <property type="term" value="P:barbed-end actin filament capping"/>
    <property type="evidence" value="ECO:0007669"/>
    <property type="project" value="TreeGrafter"/>
</dbReference>
<feature type="compositionally biased region" description="Low complexity" evidence="1">
    <location>
        <begin position="403"/>
        <end position="414"/>
    </location>
</feature>
<protein>
    <recommendedName>
        <fullName evidence="2">Formin GTPase-binding domain-containing protein</fullName>
    </recommendedName>
</protein>
<dbReference type="SUPFAM" id="SSF48371">
    <property type="entry name" value="ARM repeat"/>
    <property type="match status" value="1"/>
</dbReference>
<sequence length="448" mass="50763">RRRGRKDGWSDRSASDNKSVRSQSRGRTFTLSRGDATSKKHHKSDSGSSHKRPKSFDFGKPSTASSSTVSLPATAHTDPSADPEDFIHYLREVQKPEIVEVGKMHKLRLLLRNETVSWVDAFISDGGMDEVIQLLYRIMKVEWREEHEDNLLHETLLCLKALCTTSLALKRLTTVEEELFPALLKMLFDEEKKGPSEFTTRGIIINLLFTHLSTASPDEMPARASKILSYLRDPTPENQPLEFIANMYQPRPYRVWCKEVTGVTKEVFWIFLHHLNVIPLVRKDDGSSEQQESYLKRHFPAPRPPVPAAPYVGGVEWDATNYLAAHLDLMNGLIASLPTCEERNALREELRASGFEKVMGGSLRTCKEKFYSAVHDCLKTWISAAAEDGWPYRFVREGPEPGSPTKSPAKSASPKKNRIEEPPKISLAMEFEKDEKESKLDNELGGWL</sequence>
<dbReference type="PANTHER" id="PTHR47102">
    <property type="entry name" value="PROTEIN BNI1"/>
    <property type="match status" value="1"/>
</dbReference>
<feature type="compositionally biased region" description="Polar residues" evidence="1">
    <location>
        <begin position="62"/>
        <end position="71"/>
    </location>
</feature>
<dbReference type="InterPro" id="IPR011989">
    <property type="entry name" value="ARM-like"/>
</dbReference>
<dbReference type="GO" id="GO:0043332">
    <property type="term" value="C:mating projection tip"/>
    <property type="evidence" value="ECO:0007669"/>
    <property type="project" value="TreeGrafter"/>
</dbReference>
<feature type="compositionally biased region" description="Basic residues" evidence="1">
    <location>
        <begin position="39"/>
        <end position="53"/>
    </location>
</feature>
<dbReference type="AlphaFoldDB" id="A0A0F4YVQ9"/>
<evidence type="ECO:0000313" key="3">
    <source>
        <dbReference type="EMBL" id="KKA21698.1"/>
    </source>
</evidence>
<feature type="region of interest" description="Disordered" evidence="1">
    <location>
        <begin position="395"/>
        <end position="448"/>
    </location>
</feature>
<feature type="compositionally biased region" description="Polar residues" evidence="1">
    <location>
        <begin position="20"/>
        <end position="31"/>
    </location>
</feature>
<comment type="caution">
    <text evidence="3">The sequence shown here is derived from an EMBL/GenBank/DDBJ whole genome shotgun (WGS) entry which is preliminary data.</text>
</comment>
<dbReference type="RefSeq" id="XP_013328310.1">
    <property type="nucleotide sequence ID" value="XM_013472856.1"/>
</dbReference>
<dbReference type="PANTHER" id="PTHR47102:SF2">
    <property type="entry name" value="PROTEIN BNI1"/>
    <property type="match status" value="1"/>
</dbReference>
<dbReference type="GO" id="GO:0051017">
    <property type="term" value="P:actin filament bundle assembly"/>
    <property type="evidence" value="ECO:0007669"/>
    <property type="project" value="TreeGrafter"/>
</dbReference>
<dbReference type="GO" id="GO:1903475">
    <property type="term" value="P:mitotic actomyosin contractile ring assembly"/>
    <property type="evidence" value="ECO:0007669"/>
    <property type="project" value="TreeGrafter"/>
</dbReference>
<gene>
    <name evidence="3" type="ORF">T310_4219</name>
</gene>
<dbReference type="Pfam" id="PF06371">
    <property type="entry name" value="Drf_GBD"/>
    <property type="match status" value="1"/>
</dbReference>
<dbReference type="Gene3D" id="1.25.10.10">
    <property type="entry name" value="Leucine-rich Repeat Variant"/>
    <property type="match status" value="1"/>
</dbReference>
<evidence type="ECO:0000313" key="4">
    <source>
        <dbReference type="Proteomes" id="UP000053958"/>
    </source>
</evidence>
<organism evidence="3 4">
    <name type="scientific">Rasamsonia emersonii (strain ATCC 16479 / CBS 393.64 / IMI 116815)</name>
    <dbReference type="NCBI Taxonomy" id="1408163"/>
    <lineage>
        <taxon>Eukaryota</taxon>
        <taxon>Fungi</taxon>
        <taxon>Dikarya</taxon>
        <taxon>Ascomycota</taxon>
        <taxon>Pezizomycotina</taxon>
        <taxon>Eurotiomycetes</taxon>
        <taxon>Eurotiomycetidae</taxon>
        <taxon>Eurotiales</taxon>
        <taxon>Trichocomaceae</taxon>
        <taxon>Rasamsonia</taxon>
    </lineage>
</organism>
<accession>A0A0F4YVQ9</accession>
<dbReference type="InterPro" id="IPR010473">
    <property type="entry name" value="GTPase-bd"/>
</dbReference>
<dbReference type="GO" id="GO:0003779">
    <property type="term" value="F:actin binding"/>
    <property type="evidence" value="ECO:0007669"/>
    <property type="project" value="InterPro"/>
</dbReference>
<dbReference type="GeneID" id="25316567"/>
<dbReference type="InterPro" id="IPR051661">
    <property type="entry name" value="Actin_filament_regulator"/>
</dbReference>
<keyword evidence="4" id="KW-1185">Reference proteome</keyword>
<feature type="compositionally biased region" description="Basic and acidic residues" evidence="1">
    <location>
        <begin position="430"/>
        <end position="442"/>
    </location>
</feature>
<reference evidence="3 4" key="1">
    <citation type="submission" date="2015-04" db="EMBL/GenBank/DDBJ databases">
        <authorList>
            <person name="Heijne W.H."/>
            <person name="Fedorova N.D."/>
            <person name="Nierman W.C."/>
            <person name="Vollebregt A.W."/>
            <person name="Zhao Z."/>
            <person name="Wu L."/>
            <person name="Kumar M."/>
            <person name="Stam H."/>
            <person name="van den Berg M.A."/>
            <person name="Pel H.J."/>
        </authorList>
    </citation>
    <scope>NUCLEOTIDE SEQUENCE [LARGE SCALE GENOMIC DNA]</scope>
    <source>
        <strain evidence="3 4">CBS 393.64</strain>
    </source>
</reference>
<dbReference type="EMBL" id="LASV01000171">
    <property type="protein sequence ID" value="KKA21698.1"/>
    <property type="molecule type" value="Genomic_DNA"/>
</dbReference>
<name>A0A0F4YVQ9_RASE3</name>
<evidence type="ECO:0000259" key="2">
    <source>
        <dbReference type="SMART" id="SM01140"/>
    </source>
</evidence>
<proteinExistence type="predicted"/>